<dbReference type="SMART" id="SM00204">
    <property type="entry name" value="TGFB"/>
    <property type="match status" value="1"/>
</dbReference>
<sequence length="400" mass="44794">MIAVGPLCSLGSLFLLAALLPLELSMGEEGKEPAALSALARVPSLPLIQMLLEQVPSVWPCCHRKQLASGQPLRYMLNLYQNVADRAGRPRQNRKLGANAVRLVRPFAKTRQPGAGPWYMQTLDYHLNIQPGMEHLVRATVVYSKTLLLAHAQLFCVVQLAGEAGVPKLSPPRRGKRNALVSSRMDSWEERDITSHSLPWAWDSKKSQLLRLSHVCIRLGPDDGSEPEVGWEKTASLNDPFLLLYLNDTRKGLRAKMGKASLKETPDGPVLSRKARQAGNLILDLPSYSQKTSAEKDECALHSFRVSFNQLGWDHWIIAPHRYNPKYCKGTCPRILRYGYNSPNHAIVQNFINQLVDQSVPRPSCVPYKYSPISVLMIEPSGSILYKEYEDMIAESCTCR</sequence>
<dbReference type="AlphaFoldDB" id="A0A4D9DJM0"/>
<evidence type="ECO:0000256" key="6">
    <source>
        <dbReference type="ARBA" id="ARBA00023157"/>
    </source>
</evidence>
<dbReference type="SUPFAM" id="SSF57501">
    <property type="entry name" value="Cystine-knot cytokines"/>
    <property type="match status" value="1"/>
</dbReference>
<keyword evidence="12" id="KW-1185">Reference proteome</keyword>
<keyword evidence="4 9" id="KW-0732">Signal</keyword>
<dbReference type="PROSITE" id="PS00250">
    <property type="entry name" value="TGF_BETA_1"/>
    <property type="match status" value="1"/>
</dbReference>
<feature type="domain" description="TGF-beta family profile" evidence="10">
    <location>
        <begin position="273"/>
        <end position="400"/>
    </location>
</feature>
<comment type="caution">
    <text evidence="11">The sequence shown here is derived from an EMBL/GenBank/DDBJ whole genome shotgun (WGS) entry which is preliminary data.</text>
</comment>
<accession>A0A4D9DJM0</accession>
<dbReference type="PANTHER" id="PTHR11848:SF22">
    <property type="entry name" value="BONE MORPHOGENETIC PROTEIN 15"/>
    <property type="match status" value="1"/>
</dbReference>
<dbReference type="InterPro" id="IPR001839">
    <property type="entry name" value="TGF-b_C"/>
</dbReference>
<evidence type="ECO:0000256" key="7">
    <source>
        <dbReference type="ARBA" id="ARBA00023180"/>
    </source>
</evidence>
<dbReference type="GO" id="GO:0008083">
    <property type="term" value="F:growth factor activity"/>
    <property type="evidence" value="ECO:0007669"/>
    <property type="project" value="UniProtKB-KW"/>
</dbReference>
<keyword evidence="6" id="KW-1015">Disulfide bond</keyword>
<dbReference type="PROSITE" id="PS51362">
    <property type="entry name" value="TGF_BETA_2"/>
    <property type="match status" value="1"/>
</dbReference>
<dbReference type="InterPro" id="IPR029034">
    <property type="entry name" value="Cystine-knot_cytokine"/>
</dbReference>
<dbReference type="OrthoDB" id="6427922at2759"/>
<dbReference type="FunFam" id="2.10.90.10:FF:000012">
    <property type="entry name" value="Growth/differentiation factor 9 (Predicted)"/>
    <property type="match status" value="1"/>
</dbReference>
<protein>
    <submittedName>
        <fullName evidence="11">Bone morphogenetic protein 15</fullName>
    </submittedName>
</protein>
<dbReference type="Proteomes" id="UP000297703">
    <property type="component" value="Unassembled WGS sequence"/>
</dbReference>
<comment type="subcellular location">
    <subcellularLocation>
        <location evidence="1">Secreted</location>
    </subcellularLocation>
</comment>
<evidence type="ECO:0000256" key="8">
    <source>
        <dbReference type="RuleBase" id="RU000354"/>
    </source>
</evidence>
<gene>
    <name evidence="11" type="ORF">DR999_PMT20645</name>
</gene>
<dbReference type="CDD" id="cd19402">
    <property type="entry name" value="TGF_beta_GDF9B"/>
    <property type="match status" value="1"/>
</dbReference>
<dbReference type="InterPro" id="IPR017948">
    <property type="entry name" value="TGFb_CS"/>
</dbReference>
<evidence type="ECO:0000256" key="9">
    <source>
        <dbReference type="SAM" id="SignalP"/>
    </source>
</evidence>
<proteinExistence type="inferred from homology"/>
<keyword evidence="3" id="KW-0964">Secreted</keyword>
<dbReference type="Gene3D" id="2.10.90.10">
    <property type="entry name" value="Cystine-knot cytokines"/>
    <property type="match status" value="1"/>
</dbReference>
<evidence type="ECO:0000313" key="12">
    <source>
        <dbReference type="Proteomes" id="UP000297703"/>
    </source>
</evidence>
<evidence type="ECO:0000256" key="4">
    <source>
        <dbReference type="ARBA" id="ARBA00022729"/>
    </source>
</evidence>
<dbReference type="EMBL" id="QXTE01000485">
    <property type="protein sequence ID" value="TFJ97516.1"/>
    <property type="molecule type" value="Genomic_DNA"/>
</dbReference>
<evidence type="ECO:0000256" key="1">
    <source>
        <dbReference type="ARBA" id="ARBA00004613"/>
    </source>
</evidence>
<reference evidence="11 12" key="1">
    <citation type="submission" date="2019-04" db="EMBL/GenBank/DDBJ databases">
        <title>Draft genome of the big-headed turtle Platysternon megacephalum.</title>
        <authorList>
            <person name="Gong S."/>
        </authorList>
    </citation>
    <scope>NUCLEOTIDE SEQUENCE [LARGE SCALE GENOMIC DNA]</scope>
    <source>
        <strain evidence="11">DO16091913</strain>
        <tissue evidence="11">Muscle</tissue>
    </source>
</reference>
<evidence type="ECO:0000256" key="2">
    <source>
        <dbReference type="ARBA" id="ARBA00006656"/>
    </source>
</evidence>
<dbReference type="GO" id="GO:0005125">
    <property type="term" value="F:cytokine activity"/>
    <property type="evidence" value="ECO:0007669"/>
    <property type="project" value="TreeGrafter"/>
</dbReference>
<keyword evidence="5 8" id="KW-0339">Growth factor</keyword>
<evidence type="ECO:0000313" key="11">
    <source>
        <dbReference type="EMBL" id="TFJ97516.1"/>
    </source>
</evidence>
<name>A0A4D9DJM0_9SAUR</name>
<dbReference type="InterPro" id="IPR015615">
    <property type="entry name" value="TGF-beta-rel"/>
</dbReference>
<dbReference type="Pfam" id="PF00019">
    <property type="entry name" value="TGF_beta"/>
    <property type="match status" value="1"/>
</dbReference>
<feature type="chain" id="PRO_5020029682" evidence="9">
    <location>
        <begin position="28"/>
        <end position="400"/>
    </location>
</feature>
<feature type="signal peptide" evidence="9">
    <location>
        <begin position="1"/>
        <end position="27"/>
    </location>
</feature>
<reference evidence="11 12" key="2">
    <citation type="submission" date="2019-04" db="EMBL/GenBank/DDBJ databases">
        <title>The genome sequence of big-headed turtle.</title>
        <authorList>
            <person name="Gong S."/>
        </authorList>
    </citation>
    <scope>NUCLEOTIDE SEQUENCE [LARGE SCALE GENOMIC DNA]</scope>
    <source>
        <strain evidence="11">DO16091913</strain>
        <tissue evidence="11">Muscle</tissue>
    </source>
</reference>
<dbReference type="STRING" id="55544.A0A4D9DJM0"/>
<dbReference type="PANTHER" id="PTHR11848">
    <property type="entry name" value="TGF-BETA FAMILY"/>
    <property type="match status" value="1"/>
</dbReference>
<dbReference type="GO" id="GO:0005615">
    <property type="term" value="C:extracellular space"/>
    <property type="evidence" value="ECO:0007669"/>
    <property type="project" value="TreeGrafter"/>
</dbReference>
<evidence type="ECO:0000256" key="3">
    <source>
        <dbReference type="ARBA" id="ARBA00022525"/>
    </source>
</evidence>
<comment type="similarity">
    <text evidence="2 8">Belongs to the TGF-beta family.</text>
</comment>
<keyword evidence="7" id="KW-0325">Glycoprotein</keyword>
<organism evidence="11 12">
    <name type="scientific">Platysternon megacephalum</name>
    <name type="common">big-headed turtle</name>
    <dbReference type="NCBI Taxonomy" id="55544"/>
    <lineage>
        <taxon>Eukaryota</taxon>
        <taxon>Metazoa</taxon>
        <taxon>Chordata</taxon>
        <taxon>Craniata</taxon>
        <taxon>Vertebrata</taxon>
        <taxon>Euteleostomi</taxon>
        <taxon>Archelosauria</taxon>
        <taxon>Testudinata</taxon>
        <taxon>Testudines</taxon>
        <taxon>Cryptodira</taxon>
        <taxon>Durocryptodira</taxon>
        <taxon>Testudinoidea</taxon>
        <taxon>Platysternidae</taxon>
        <taxon>Platysternon</taxon>
    </lineage>
</organism>
<evidence type="ECO:0000259" key="10">
    <source>
        <dbReference type="PROSITE" id="PS51362"/>
    </source>
</evidence>
<evidence type="ECO:0000256" key="5">
    <source>
        <dbReference type="ARBA" id="ARBA00023030"/>
    </source>
</evidence>